<evidence type="ECO:0000256" key="3">
    <source>
        <dbReference type="ARBA" id="ARBA00012438"/>
    </source>
</evidence>
<evidence type="ECO:0000256" key="9">
    <source>
        <dbReference type="SAM" id="Phobius"/>
    </source>
</evidence>
<dbReference type="InterPro" id="IPR036890">
    <property type="entry name" value="HATPase_C_sf"/>
</dbReference>
<keyword evidence="4" id="KW-0597">Phosphoprotein</keyword>
<dbReference type="Gene3D" id="1.10.287.130">
    <property type="match status" value="1"/>
</dbReference>
<evidence type="ECO:0000256" key="5">
    <source>
        <dbReference type="ARBA" id="ARBA00022679"/>
    </source>
</evidence>
<keyword evidence="6 12" id="KW-0418">Kinase</keyword>
<feature type="domain" description="Histidine kinase" evidence="10">
    <location>
        <begin position="132"/>
        <end position="351"/>
    </location>
</feature>
<dbReference type="SMART" id="SM00387">
    <property type="entry name" value="HATPase_c"/>
    <property type="match status" value="1"/>
</dbReference>
<evidence type="ECO:0000259" key="10">
    <source>
        <dbReference type="PROSITE" id="PS50109"/>
    </source>
</evidence>
<dbReference type="InterPro" id="IPR003594">
    <property type="entry name" value="HATPase_dom"/>
</dbReference>
<dbReference type="CDD" id="cd00082">
    <property type="entry name" value="HisKA"/>
    <property type="match status" value="1"/>
</dbReference>
<comment type="caution">
    <text evidence="12">The sequence shown here is derived from an EMBL/GenBank/DDBJ whole genome shotgun (WGS) entry which is preliminary data.</text>
</comment>
<evidence type="ECO:0000256" key="6">
    <source>
        <dbReference type="ARBA" id="ARBA00022777"/>
    </source>
</evidence>
<comment type="catalytic activity">
    <reaction evidence="1">
        <text>ATP + protein L-histidine = ADP + protein N-phospho-L-histidine.</text>
        <dbReference type="EC" id="2.7.13.3"/>
    </reaction>
</comment>
<proteinExistence type="predicted"/>
<evidence type="ECO:0000256" key="4">
    <source>
        <dbReference type="ARBA" id="ARBA00022553"/>
    </source>
</evidence>
<dbReference type="InterPro" id="IPR050736">
    <property type="entry name" value="Sensor_HK_Regulatory"/>
</dbReference>
<gene>
    <name evidence="12" type="primary">yycG_2</name>
    <name evidence="12" type="ORF">AW06_003400</name>
</gene>
<dbReference type="FunFam" id="1.10.287.130:FF:000001">
    <property type="entry name" value="Two-component sensor histidine kinase"/>
    <property type="match status" value="1"/>
</dbReference>
<dbReference type="Pfam" id="PF00512">
    <property type="entry name" value="HisKA"/>
    <property type="match status" value="1"/>
</dbReference>
<dbReference type="SUPFAM" id="SSF47384">
    <property type="entry name" value="Homodimeric domain of signal transducing histidine kinase"/>
    <property type="match status" value="1"/>
</dbReference>
<dbReference type="InterPro" id="IPR005467">
    <property type="entry name" value="His_kinase_dom"/>
</dbReference>
<dbReference type="InterPro" id="IPR004358">
    <property type="entry name" value="Sig_transdc_His_kin-like_C"/>
</dbReference>
<dbReference type="SMART" id="SM00304">
    <property type="entry name" value="HAMP"/>
    <property type="match status" value="1"/>
</dbReference>
<dbReference type="InterPro" id="IPR036097">
    <property type="entry name" value="HisK_dim/P_sf"/>
</dbReference>
<dbReference type="RefSeq" id="WP_034951682.1">
    <property type="nucleotide sequence ID" value="NZ_JDST02000082.1"/>
</dbReference>
<protein>
    <recommendedName>
        <fullName evidence="3">histidine kinase</fullName>
        <ecNumber evidence="3">2.7.13.3</ecNumber>
    </recommendedName>
</protein>
<dbReference type="SUPFAM" id="SSF55874">
    <property type="entry name" value="ATPase domain of HSP90 chaperone/DNA topoisomerase II/histidine kinase"/>
    <property type="match status" value="1"/>
</dbReference>
<dbReference type="InterPro" id="IPR003661">
    <property type="entry name" value="HisK_dim/P_dom"/>
</dbReference>
<dbReference type="SMART" id="SM00388">
    <property type="entry name" value="HisKA"/>
    <property type="match status" value="1"/>
</dbReference>
<dbReference type="GO" id="GO:0000155">
    <property type="term" value="F:phosphorelay sensor kinase activity"/>
    <property type="evidence" value="ECO:0007669"/>
    <property type="project" value="InterPro"/>
</dbReference>
<feature type="domain" description="HAMP" evidence="11">
    <location>
        <begin position="61"/>
        <end position="117"/>
    </location>
</feature>
<dbReference type="EC" id="2.7.13.3" evidence="3"/>
<dbReference type="EMBL" id="JDST02000082">
    <property type="protein sequence ID" value="KFB75568.1"/>
    <property type="molecule type" value="Genomic_DNA"/>
</dbReference>
<name>A0A080M2X5_9PROT</name>
<evidence type="ECO:0000256" key="2">
    <source>
        <dbReference type="ARBA" id="ARBA00004429"/>
    </source>
</evidence>
<dbReference type="AlphaFoldDB" id="A0A080M2X5"/>
<evidence type="ECO:0000259" key="11">
    <source>
        <dbReference type="PROSITE" id="PS50885"/>
    </source>
</evidence>
<keyword evidence="9" id="KW-1133">Transmembrane helix</keyword>
<keyword evidence="13" id="KW-1185">Reference proteome</keyword>
<dbReference type="PANTHER" id="PTHR43711:SF1">
    <property type="entry name" value="HISTIDINE KINASE 1"/>
    <property type="match status" value="1"/>
</dbReference>
<dbReference type="PROSITE" id="PS50109">
    <property type="entry name" value="HIS_KIN"/>
    <property type="match status" value="1"/>
</dbReference>
<dbReference type="CDD" id="cd00075">
    <property type="entry name" value="HATPase"/>
    <property type="match status" value="1"/>
</dbReference>
<dbReference type="STRING" id="1453999.AW06_003400"/>
<dbReference type="PRINTS" id="PR00344">
    <property type="entry name" value="BCTRLSENSOR"/>
</dbReference>
<dbReference type="Proteomes" id="UP000021315">
    <property type="component" value="Unassembled WGS sequence"/>
</dbReference>
<dbReference type="Gene3D" id="6.10.340.10">
    <property type="match status" value="1"/>
</dbReference>
<dbReference type="GO" id="GO:0005886">
    <property type="term" value="C:plasma membrane"/>
    <property type="evidence" value="ECO:0007669"/>
    <property type="project" value="UniProtKB-SubCell"/>
</dbReference>
<sequence length="354" mass="39208">MLRSLYGKLTIALMLVFFSLGAAFIVATEQMLEGPRLLELAADLIVGAIAFSLLAALIVFNLLTRRLRLLAAEMDAFRAHGLSQPMRGLNARPQGDEIDRLVIAFQEMSERIASQLRALERNDEQRRELLANVSHDLRTPLASMQGYLEILLLRHGALSPDEARSYLEIAAKHSDRLGKLVRDLFELTKLEAHDVRPQAEEFPLTELVQDVLQKFELTAEQRGLRLEHRLASAVPPVRADIGMIERVLENLLENAIRHTPAGGAVRIELDADAEHVLVSISDTGRGIAPEDLAQVFDRYYRVDRGEFGNAGNAGLGLAITRRIVELHGGCITVDSTAGVGTTFRFDLPAVPRRC</sequence>
<reference evidence="12" key="1">
    <citation type="submission" date="2014-02" db="EMBL/GenBank/DDBJ databases">
        <title>Expanding our view of genomic diversity in Candidatus Accumulibacter clades.</title>
        <authorList>
            <person name="Skennerton C.T."/>
            <person name="Barr J.J."/>
            <person name="Slater F.R."/>
            <person name="Bond P.L."/>
            <person name="Tyson G.W."/>
        </authorList>
    </citation>
    <scope>NUCLEOTIDE SEQUENCE [LARGE SCALE GENOMIC DNA]</scope>
</reference>
<dbReference type="Gene3D" id="3.30.565.10">
    <property type="entry name" value="Histidine kinase-like ATPase, C-terminal domain"/>
    <property type="match status" value="1"/>
</dbReference>
<comment type="subcellular location">
    <subcellularLocation>
        <location evidence="2">Cell inner membrane</location>
        <topology evidence="2">Multi-pass membrane protein</topology>
    </subcellularLocation>
</comment>
<feature type="transmembrane region" description="Helical" evidence="9">
    <location>
        <begin position="44"/>
        <end position="64"/>
    </location>
</feature>
<dbReference type="PANTHER" id="PTHR43711">
    <property type="entry name" value="TWO-COMPONENT HISTIDINE KINASE"/>
    <property type="match status" value="1"/>
</dbReference>
<dbReference type="Pfam" id="PF02518">
    <property type="entry name" value="HATPase_c"/>
    <property type="match status" value="1"/>
</dbReference>
<keyword evidence="8 9" id="KW-0472">Membrane</keyword>
<evidence type="ECO:0000256" key="7">
    <source>
        <dbReference type="ARBA" id="ARBA00023012"/>
    </source>
</evidence>
<keyword evidence="9" id="KW-0812">Transmembrane</keyword>
<dbReference type="InterPro" id="IPR003660">
    <property type="entry name" value="HAMP_dom"/>
</dbReference>
<evidence type="ECO:0000313" key="12">
    <source>
        <dbReference type="EMBL" id="KFB75568.1"/>
    </source>
</evidence>
<dbReference type="PROSITE" id="PS50885">
    <property type="entry name" value="HAMP"/>
    <property type="match status" value="1"/>
</dbReference>
<dbReference type="FunFam" id="3.30.565.10:FF:000006">
    <property type="entry name" value="Sensor histidine kinase WalK"/>
    <property type="match status" value="1"/>
</dbReference>
<evidence type="ECO:0000256" key="8">
    <source>
        <dbReference type="ARBA" id="ARBA00023136"/>
    </source>
</evidence>
<organism evidence="12 13">
    <name type="scientific">Candidatus Accumulibacter cognatus</name>
    <dbReference type="NCBI Taxonomy" id="2954383"/>
    <lineage>
        <taxon>Bacteria</taxon>
        <taxon>Pseudomonadati</taxon>
        <taxon>Pseudomonadota</taxon>
        <taxon>Betaproteobacteria</taxon>
        <taxon>Candidatus Accumulibacter</taxon>
    </lineage>
</organism>
<keyword evidence="5 12" id="KW-0808">Transferase</keyword>
<evidence type="ECO:0000256" key="1">
    <source>
        <dbReference type="ARBA" id="ARBA00000085"/>
    </source>
</evidence>
<keyword evidence="7" id="KW-0902">Two-component regulatory system</keyword>
<evidence type="ECO:0000313" key="13">
    <source>
        <dbReference type="Proteomes" id="UP000021315"/>
    </source>
</evidence>
<accession>A0A080M2X5</accession>